<proteinExistence type="predicted"/>
<evidence type="ECO:0008006" key="3">
    <source>
        <dbReference type="Google" id="ProtNLM"/>
    </source>
</evidence>
<evidence type="ECO:0000313" key="1">
    <source>
        <dbReference type="EMBL" id="MDZ5609889.1"/>
    </source>
</evidence>
<reference evidence="2" key="1">
    <citation type="submission" date="2023-11" db="EMBL/GenBank/DDBJ databases">
        <title>Genome Sequence of Bacillus pseudomycoides stain BUPM19.</title>
        <authorList>
            <person name="Farhat A."/>
        </authorList>
    </citation>
    <scope>NUCLEOTIDE SEQUENCE [LARGE SCALE GENOMIC DNA]</scope>
    <source>
        <strain evidence="2">BUPM19</strain>
    </source>
</reference>
<protein>
    <recommendedName>
        <fullName evidence="3">Phr family secreted Rap phosphatase inhibitor</fullName>
    </recommendedName>
</protein>
<evidence type="ECO:0000313" key="2">
    <source>
        <dbReference type="Proteomes" id="UP001291930"/>
    </source>
</evidence>
<keyword evidence="2" id="KW-1185">Reference proteome</keyword>
<gene>
    <name evidence="1" type="ORF">U2I54_23245</name>
</gene>
<dbReference type="RefSeq" id="WP_374219240.1">
    <property type="nucleotide sequence ID" value="NZ_JAXOVW010000090.1"/>
</dbReference>
<dbReference type="Proteomes" id="UP001291930">
    <property type="component" value="Unassembled WGS sequence"/>
</dbReference>
<dbReference type="EMBL" id="JAXOVW010000090">
    <property type="protein sequence ID" value="MDZ5609889.1"/>
    <property type="molecule type" value="Genomic_DNA"/>
</dbReference>
<comment type="caution">
    <text evidence="1">The sequence shown here is derived from an EMBL/GenBank/DDBJ whole genome shotgun (WGS) entry which is preliminary data.</text>
</comment>
<sequence length="43" mass="4608">MKKTTIKLMGILAAFTLVLGIYIPTEKTQSPIMTLMEHGDGGG</sequence>
<accession>A0ABU5K2I2</accession>
<name>A0ABU5K2I2_9BACI</name>
<organism evidence="1 2">
    <name type="scientific">Bacillus bingmayongensis</name>
    <dbReference type="NCBI Taxonomy" id="1150157"/>
    <lineage>
        <taxon>Bacteria</taxon>
        <taxon>Bacillati</taxon>
        <taxon>Bacillota</taxon>
        <taxon>Bacilli</taxon>
        <taxon>Bacillales</taxon>
        <taxon>Bacillaceae</taxon>
        <taxon>Bacillus</taxon>
    </lineage>
</organism>